<dbReference type="PANTHER" id="PTHR46972:SF1">
    <property type="entry name" value="FAD DEPENDENT OXIDOREDUCTASE DOMAIN-CONTAINING PROTEIN"/>
    <property type="match status" value="1"/>
</dbReference>
<dbReference type="GO" id="GO:0004497">
    <property type="term" value="F:monooxygenase activity"/>
    <property type="evidence" value="ECO:0007669"/>
    <property type="project" value="UniProtKB-KW"/>
</dbReference>
<dbReference type="InterPro" id="IPR002938">
    <property type="entry name" value="FAD-bd"/>
</dbReference>
<dbReference type="GO" id="GO:0071949">
    <property type="term" value="F:FAD binding"/>
    <property type="evidence" value="ECO:0007669"/>
    <property type="project" value="InterPro"/>
</dbReference>
<evidence type="ECO:0000313" key="6">
    <source>
        <dbReference type="EMBL" id="KEZ46207.1"/>
    </source>
</evidence>
<comment type="caution">
    <text evidence="6">The sequence shown here is derived from an EMBL/GenBank/DDBJ whole genome shotgun (WGS) entry which is preliminary data.</text>
</comment>
<evidence type="ECO:0000256" key="3">
    <source>
        <dbReference type="ARBA" id="ARBA00023002"/>
    </source>
</evidence>
<evidence type="ECO:0000256" key="4">
    <source>
        <dbReference type="ARBA" id="ARBA00023033"/>
    </source>
</evidence>
<dbReference type="GeneID" id="27720153"/>
<dbReference type="RefSeq" id="XP_016646006.1">
    <property type="nucleotide sequence ID" value="XM_016784443.1"/>
</dbReference>
<evidence type="ECO:0000313" key="7">
    <source>
        <dbReference type="Proteomes" id="UP000028545"/>
    </source>
</evidence>
<dbReference type="EMBL" id="JOWA01000044">
    <property type="protein sequence ID" value="KEZ46207.1"/>
    <property type="molecule type" value="Genomic_DNA"/>
</dbReference>
<keyword evidence="7" id="KW-1185">Reference proteome</keyword>
<dbReference type="Pfam" id="PF01494">
    <property type="entry name" value="FAD_binding_3"/>
    <property type="match status" value="1"/>
</dbReference>
<gene>
    <name evidence="6" type="ORF">SAPIO_CDS1091</name>
</gene>
<evidence type="ECO:0000256" key="1">
    <source>
        <dbReference type="ARBA" id="ARBA00022630"/>
    </source>
</evidence>
<dbReference type="InterPro" id="IPR036188">
    <property type="entry name" value="FAD/NAD-bd_sf"/>
</dbReference>
<dbReference type="SUPFAM" id="SSF51905">
    <property type="entry name" value="FAD/NAD(P)-binding domain"/>
    <property type="match status" value="1"/>
</dbReference>
<dbReference type="Gene3D" id="3.50.50.60">
    <property type="entry name" value="FAD/NAD(P)-binding domain"/>
    <property type="match status" value="1"/>
</dbReference>
<sequence length="684" mass="76984">MNTLFQAQQRGLQDPQKTEILSVLTSPRDEVAIRMFLATSRLIASLGQQDAERLLAYMMPFHRAEIVPFQRIGKRWSLHFNQVLYVEWMGYRRNNLAATVNVESSNTFLYNLACFEMCWRIETLIWESRLMCFRGLTPEKRDALYWNVLLILELRWLASHRYANHELSIPRQDRALHAHLEEVLREECAQGCLPTKELAARLAADVPVRRTDEWTPLRPAPCRAGCECEVFKQAAHLRSRQEDVPVIVEHLPNWDTIPDAIIEAGVRDDWVVLMPSIKVAIIGAGPVGCALARLLHQANINVTVFEGESAFDARGQGGTLDLHTSTGLRAMKEAGLWDEFLKHARYEGQFMMITDRHGKDFLKHEATGSSNKLEERPEIDRVKLRQILIESLPEGMIKWGHRLVSVDADRTLHFKDSTTASGFDLIIGVEGAWSKVRSRLNPDLKPEFARVGQYSITVSDFKENAPGVYKFVNKGSVFAHADGKRVSMQQLGDGSLSMSMSVVRDSDDWADPSLSLEDAKAKILEELDDWAPVFKEAVSKADSYETRSLYQLPVGATWDHVKGITLAGDSAHLMTPFAGEGVNIGLADALHLSKAVVAAIAQGGSADALDKQVKVYEKDMFSRAQAVQKLTDDLRKDFFFEKGVPGSIMGRTMSRHVKFRTPWVLHPIATAAVHGYFFVRNFKS</sequence>
<keyword evidence="1" id="KW-0285">Flavoprotein</keyword>
<dbReference type="PANTHER" id="PTHR46972">
    <property type="entry name" value="MONOOXYGENASE ASQM-RELATED"/>
    <property type="match status" value="1"/>
</dbReference>
<feature type="domain" description="FAD-binding" evidence="5">
    <location>
        <begin position="277"/>
        <end position="611"/>
    </location>
</feature>
<dbReference type="OrthoDB" id="655030at2759"/>
<keyword evidence="3" id="KW-0560">Oxidoreductase</keyword>
<accession>A0A084GFU5</accession>
<reference evidence="6 7" key="1">
    <citation type="journal article" date="2014" name="Genome Announc.">
        <title>Draft genome sequence of the pathogenic fungus Scedosporium apiospermum.</title>
        <authorList>
            <person name="Vandeputte P."/>
            <person name="Ghamrawi S."/>
            <person name="Rechenmann M."/>
            <person name="Iltis A."/>
            <person name="Giraud S."/>
            <person name="Fleury M."/>
            <person name="Thornton C."/>
            <person name="Delhaes L."/>
            <person name="Meyer W."/>
            <person name="Papon N."/>
            <person name="Bouchara J.P."/>
        </authorList>
    </citation>
    <scope>NUCLEOTIDE SEQUENCE [LARGE SCALE GENOMIC DNA]</scope>
    <source>
        <strain evidence="6 7">IHEM 14462</strain>
    </source>
</reference>
<protein>
    <recommendedName>
        <fullName evidence="5">FAD-binding domain-containing protein</fullName>
    </recommendedName>
</protein>
<keyword evidence="2" id="KW-0274">FAD</keyword>
<keyword evidence="4" id="KW-0503">Monooxygenase</keyword>
<dbReference type="KEGG" id="sapo:SAPIO_CDS1091"/>
<dbReference type="HOGENOM" id="CLU_402330_0_0_1"/>
<dbReference type="PRINTS" id="PR00420">
    <property type="entry name" value="RNGMNOXGNASE"/>
</dbReference>
<dbReference type="VEuPathDB" id="FungiDB:SAPIO_CDS1091"/>
<dbReference type="AlphaFoldDB" id="A0A084GFU5"/>
<evidence type="ECO:0000256" key="2">
    <source>
        <dbReference type="ARBA" id="ARBA00022827"/>
    </source>
</evidence>
<organism evidence="6 7">
    <name type="scientific">Pseudallescheria apiosperma</name>
    <name type="common">Scedosporium apiospermum</name>
    <dbReference type="NCBI Taxonomy" id="563466"/>
    <lineage>
        <taxon>Eukaryota</taxon>
        <taxon>Fungi</taxon>
        <taxon>Dikarya</taxon>
        <taxon>Ascomycota</taxon>
        <taxon>Pezizomycotina</taxon>
        <taxon>Sordariomycetes</taxon>
        <taxon>Hypocreomycetidae</taxon>
        <taxon>Microascales</taxon>
        <taxon>Microascaceae</taxon>
        <taxon>Scedosporium</taxon>
    </lineage>
</organism>
<name>A0A084GFU5_PSEDA</name>
<proteinExistence type="predicted"/>
<dbReference type="Proteomes" id="UP000028545">
    <property type="component" value="Unassembled WGS sequence"/>
</dbReference>
<evidence type="ECO:0000259" key="5">
    <source>
        <dbReference type="Pfam" id="PF01494"/>
    </source>
</evidence>